<dbReference type="OrthoDB" id="9798476at2"/>
<dbReference type="PANTHER" id="PTHR39158:SF1">
    <property type="entry name" value="DNAJ HOMOLOG SUBFAMILY C MEMBER 28"/>
    <property type="match status" value="1"/>
</dbReference>
<protein>
    <recommendedName>
        <fullName evidence="1">DnaJ homologue subfamily C member 28 conserved domain-containing protein</fullName>
    </recommendedName>
</protein>
<gene>
    <name evidence="2" type="ORF">SAMN02745124_02878</name>
</gene>
<dbReference type="InterPro" id="IPR052573">
    <property type="entry name" value="DnaJ_C_subfamily_28"/>
</dbReference>
<accession>A0A1M5XAT7</accession>
<dbReference type="Pfam" id="PF09350">
    <property type="entry name" value="DJC28_CD"/>
    <property type="match status" value="1"/>
</dbReference>
<evidence type="ECO:0000313" key="3">
    <source>
        <dbReference type="Proteomes" id="UP000184139"/>
    </source>
</evidence>
<dbReference type="PANTHER" id="PTHR39158">
    <property type="entry name" value="OS08G0560600 PROTEIN"/>
    <property type="match status" value="1"/>
</dbReference>
<feature type="domain" description="DnaJ homologue subfamily C member 28 conserved" evidence="1">
    <location>
        <begin position="8"/>
        <end position="74"/>
    </location>
</feature>
<dbReference type="STRING" id="1121409.SAMN02745124_02878"/>
<evidence type="ECO:0000259" key="1">
    <source>
        <dbReference type="Pfam" id="PF09350"/>
    </source>
</evidence>
<keyword evidence="3" id="KW-1185">Reference proteome</keyword>
<name>A0A1M5XAT7_9BACT</name>
<organism evidence="2 3">
    <name type="scientific">Desulfofustis glycolicus DSM 9705</name>
    <dbReference type="NCBI Taxonomy" id="1121409"/>
    <lineage>
        <taxon>Bacteria</taxon>
        <taxon>Pseudomonadati</taxon>
        <taxon>Thermodesulfobacteriota</taxon>
        <taxon>Desulfobulbia</taxon>
        <taxon>Desulfobulbales</taxon>
        <taxon>Desulfocapsaceae</taxon>
        <taxon>Desulfofustis</taxon>
    </lineage>
</organism>
<dbReference type="InterPro" id="IPR018961">
    <property type="entry name" value="DnaJ_homolog_subfam-C_membr-28"/>
</dbReference>
<sequence length="121" mass="14292">MYNAIALIAEQRISQAIEEGTLRTEGWHGRPLPMDTEPFVPADLKMAYKILKNSGYLPPEVEMRKEAHRLEDLIAKTEDAHQRLVQMKKLNVLLMKIDRCRDRPTRIDHNDEYYRKIVEKF</sequence>
<evidence type="ECO:0000313" key="2">
    <source>
        <dbReference type="EMBL" id="SHH96313.1"/>
    </source>
</evidence>
<dbReference type="RefSeq" id="WP_073377192.1">
    <property type="nucleotide sequence ID" value="NZ_FQXS01000018.1"/>
</dbReference>
<proteinExistence type="predicted"/>
<dbReference type="Proteomes" id="UP000184139">
    <property type="component" value="Unassembled WGS sequence"/>
</dbReference>
<dbReference type="EMBL" id="FQXS01000018">
    <property type="protein sequence ID" value="SHH96313.1"/>
    <property type="molecule type" value="Genomic_DNA"/>
</dbReference>
<dbReference type="AlphaFoldDB" id="A0A1M5XAT7"/>
<reference evidence="2 3" key="1">
    <citation type="submission" date="2016-11" db="EMBL/GenBank/DDBJ databases">
        <authorList>
            <person name="Jaros S."/>
            <person name="Januszkiewicz K."/>
            <person name="Wedrychowicz H."/>
        </authorList>
    </citation>
    <scope>NUCLEOTIDE SEQUENCE [LARGE SCALE GENOMIC DNA]</scope>
    <source>
        <strain evidence="2 3">DSM 9705</strain>
    </source>
</reference>